<keyword evidence="2 4" id="KW-0863">Zinc-finger</keyword>
<dbReference type="AlphaFoldDB" id="A0A8S9S1S4"/>
<proteinExistence type="predicted"/>
<accession>A0A8S9S1S4</accession>
<protein>
    <recommendedName>
        <fullName evidence="5">GRF-type domain-containing protein</fullName>
    </recommendedName>
</protein>
<dbReference type="EMBL" id="QGKX02000088">
    <property type="protein sequence ID" value="KAF3587090.1"/>
    <property type="molecule type" value="Genomic_DNA"/>
</dbReference>
<evidence type="ECO:0000313" key="6">
    <source>
        <dbReference type="EMBL" id="KAF3587090.1"/>
    </source>
</evidence>
<keyword evidence="3" id="KW-0862">Zinc</keyword>
<sequence>MEVGSESSSRNQNSGRRRCHCGLPAAITQAWTDKNSGRRFYGCPRYKLGDECKYFSWFDEEEGTKWQRRALIKASDEIRERNMVIEQLKKTISQMRSDLEKKQMVTVNEENEDETVRKFEEFYV</sequence>
<dbReference type="PROSITE" id="PS51999">
    <property type="entry name" value="ZF_GRF"/>
    <property type="match status" value="1"/>
</dbReference>
<feature type="domain" description="GRF-type" evidence="5">
    <location>
        <begin position="19"/>
        <end position="61"/>
    </location>
</feature>
<evidence type="ECO:0000256" key="1">
    <source>
        <dbReference type="ARBA" id="ARBA00022723"/>
    </source>
</evidence>
<dbReference type="PANTHER" id="PTHR33248">
    <property type="entry name" value="ZINC ION-BINDING PROTEIN"/>
    <property type="match status" value="1"/>
</dbReference>
<gene>
    <name evidence="6" type="ORF">F2Q69_00027452</name>
</gene>
<dbReference type="InterPro" id="IPR010666">
    <property type="entry name" value="Znf_GRF"/>
</dbReference>
<evidence type="ECO:0000259" key="5">
    <source>
        <dbReference type="PROSITE" id="PS51999"/>
    </source>
</evidence>
<comment type="caution">
    <text evidence="6">The sequence shown here is derived from an EMBL/GenBank/DDBJ whole genome shotgun (WGS) entry which is preliminary data.</text>
</comment>
<evidence type="ECO:0000313" key="7">
    <source>
        <dbReference type="Proteomes" id="UP000712600"/>
    </source>
</evidence>
<organism evidence="6 7">
    <name type="scientific">Brassica cretica</name>
    <name type="common">Mustard</name>
    <dbReference type="NCBI Taxonomy" id="69181"/>
    <lineage>
        <taxon>Eukaryota</taxon>
        <taxon>Viridiplantae</taxon>
        <taxon>Streptophyta</taxon>
        <taxon>Embryophyta</taxon>
        <taxon>Tracheophyta</taxon>
        <taxon>Spermatophyta</taxon>
        <taxon>Magnoliopsida</taxon>
        <taxon>eudicotyledons</taxon>
        <taxon>Gunneridae</taxon>
        <taxon>Pentapetalae</taxon>
        <taxon>rosids</taxon>
        <taxon>malvids</taxon>
        <taxon>Brassicales</taxon>
        <taxon>Brassicaceae</taxon>
        <taxon>Brassiceae</taxon>
        <taxon>Brassica</taxon>
    </lineage>
</organism>
<evidence type="ECO:0000256" key="4">
    <source>
        <dbReference type="PROSITE-ProRule" id="PRU01343"/>
    </source>
</evidence>
<evidence type="ECO:0000256" key="2">
    <source>
        <dbReference type="ARBA" id="ARBA00022771"/>
    </source>
</evidence>
<dbReference type="GO" id="GO:0008270">
    <property type="term" value="F:zinc ion binding"/>
    <property type="evidence" value="ECO:0007669"/>
    <property type="project" value="UniProtKB-KW"/>
</dbReference>
<dbReference type="Proteomes" id="UP000712600">
    <property type="component" value="Unassembled WGS sequence"/>
</dbReference>
<evidence type="ECO:0000256" key="3">
    <source>
        <dbReference type="ARBA" id="ARBA00022833"/>
    </source>
</evidence>
<dbReference type="Pfam" id="PF06839">
    <property type="entry name" value="Zn_ribbon_GRF"/>
    <property type="match status" value="1"/>
</dbReference>
<name>A0A8S9S1S4_BRACR</name>
<keyword evidence="1" id="KW-0479">Metal-binding</keyword>
<reference evidence="6" key="1">
    <citation type="submission" date="2019-12" db="EMBL/GenBank/DDBJ databases">
        <title>Genome sequencing and annotation of Brassica cretica.</title>
        <authorList>
            <person name="Studholme D.J."/>
            <person name="Sarris P."/>
        </authorList>
    </citation>
    <scope>NUCLEOTIDE SEQUENCE</scope>
    <source>
        <strain evidence="6">PFS-109/04</strain>
        <tissue evidence="6">Leaf</tissue>
    </source>
</reference>